<dbReference type="EMBL" id="LKAM01000003">
    <property type="protein sequence ID" value="KUM49317.1"/>
    <property type="molecule type" value="Genomic_DNA"/>
</dbReference>
<sequence length="67" mass="7496">MSMAWAYLGKRTSIMFSIFGKGEAATVLLVASSQREPCMQDDLCQSCLSAPIVLDNQLPYRTYLWTS</sequence>
<keyword evidence="1" id="KW-0496">Mitochondrion</keyword>
<dbReference type="AlphaFoldDB" id="A0A101M1S0"/>
<gene>
    <name evidence="1" type="ORF">ABT39_MTgene3866</name>
</gene>
<reference evidence="1" key="1">
    <citation type="journal article" date="2015" name="Genome Biol. Evol.">
        <title>Organellar Genomes of White Spruce (Picea glauca): Assembly and Annotation.</title>
        <authorList>
            <person name="Jackman S.D."/>
            <person name="Warren R.L."/>
            <person name="Gibb E.A."/>
            <person name="Vandervalk B.P."/>
            <person name="Mohamadi H."/>
            <person name="Chu J."/>
            <person name="Raymond A."/>
            <person name="Pleasance S."/>
            <person name="Coope R."/>
            <person name="Wildung M.R."/>
            <person name="Ritland C.E."/>
            <person name="Bousquet J."/>
            <person name="Jones S.J."/>
            <person name="Bohlmann J."/>
            <person name="Birol I."/>
        </authorList>
    </citation>
    <scope>NUCLEOTIDE SEQUENCE [LARGE SCALE GENOMIC DNA]</scope>
    <source>
        <tissue evidence="1">Flushing bud</tissue>
    </source>
</reference>
<accession>A0A101M1S0</accession>
<comment type="caution">
    <text evidence="1">The sequence shown here is derived from an EMBL/GenBank/DDBJ whole genome shotgun (WGS) entry which is preliminary data.</text>
</comment>
<name>A0A101M1S0_PICGL</name>
<proteinExistence type="predicted"/>
<geneLocation type="mitochondrion" evidence="1"/>
<organism evidence="1">
    <name type="scientific">Picea glauca</name>
    <name type="common">White spruce</name>
    <name type="synonym">Pinus glauca</name>
    <dbReference type="NCBI Taxonomy" id="3330"/>
    <lineage>
        <taxon>Eukaryota</taxon>
        <taxon>Viridiplantae</taxon>
        <taxon>Streptophyta</taxon>
        <taxon>Embryophyta</taxon>
        <taxon>Tracheophyta</taxon>
        <taxon>Spermatophyta</taxon>
        <taxon>Pinopsida</taxon>
        <taxon>Pinidae</taxon>
        <taxon>Conifers I</taxon>
        <taxon>Pinales</taxon>
        <taxon>Pinaceae</taxon>
        <taxon>Picea</taxon>
    </lineage>
</organism>
<protein>
    <submittedName>
        <fullName evidence="1">Uncharacterized protein</fullName>
    </submittedName>
</protein>
<evidence type="ECO:0000313" key="1">
    <source>
        <dbReference type="EMBL" id="KUM49317.1"/>
    </source>
</evidence>